<evidence type="ECO:0000313" key="8">
    <source>
        <dbReference type="EMBL" id="MDM8156342.1"/>
    </source>
</evidence>
<keyword evidence="3 5" id="KW-0698">rRNA processing</keyword>
<reference evidence="9" key="1">
    <citation type="submission" date="2023-06" db="EMBL/GenBank/DDBJ databases">
        <title>Identification and characterization of horizontal gene transfer across gut microbiota members of farm animals based on homology search.</title>
        <authorList>
            <person name="Zeman M."/>
            <person name="Kubasova T."/>
            <person name="Jahodarova E."/>
            <person name="Nykrynova M."/>
            <person name="Rychlik I."/>
        </authorList>
    </citation>
    <scope>NUCLEOTIDE SEQUENCE [LARGE SCALE GENOMIC DNA]</scope>
    <source>
        <strain evidence="9">ET39</strain>
    </source>
</reference>
<dbReference type="EMBL" id="JAUDCG010000005">
    <property type="protein sequence ID" value="MDM8156342.1"/>
    <property type="molecule type" value="Genomic_DNA"/>
</dbReference>
<comment type="domain">
    <text evidence="5">The PRC barrel domain binds ribosomal protein uS19.</text>
</comment>
<evidence type="ECO:0000313" key="9">
    <source>
        <dbReference type="Proteomes" id="UP001529340"/>
    </source>
</evidence>
<comment type="function">
    <text evidence="5">An accessory protein needed during the final step in the assembly of 30S ribosomal subunit, possibly for assembly of the head region. Essential for efficient processing of 16S rRNA. May be needed both before and after RbfA during the maturation of 16S rRNA. It has affinity for free ribosomal 30S subunits but not for 70S ribosomes.</text>
</comment>
<dbReference type="InterPro" id="IPR002676">
    <property type="entry name" value="RimM_N"/>
</dbReference>
<feature type="domain" description="RimM N-terminal" evidence="6">
    <location>
        <begin position="6"/>
        <end position="86"/>
    </location>
</feature>
<dbReference type="NCBIfam" id="TIGR02273">
    <property type="entry name" value="16S_RimM"/>
    <property type="match status" value="1"/>
</dbReference>
<protein>
    <recommendedName>
        <fullName evidence="5">Ribosome maturation factor RimM</fullName>
    </recommendedName>
</protein>
<reference evidence="8 9" key="3">
    <citation type="submission" date="2023-06" db="EMBL/GenBank/DDBJ databases">
        <authorList>
            <person name="Zeman M."/>
            <person name="Kubasova T."/>
            <person name="Jahodarova E."/>
            <person name="Nykrynova M."/>
            <person name="Rychlik I."/>
        </authorList>
    </citation>
    <scope>NUCLEOTIDE SEQUENCE [LARGE SCALE GENOMIC DNA]</scope>
    <source>
        <strain evidence="8 9">ET39</strain>
    </source>
</reference>
<dbReference type="SUPFAM" id="SSF50447">
    <property type="entry name" value="Translation proteins"/>
    <property type="match status" value="1"/>
</dbReference>
<comment type="subcellular location">
    <subcellularLocation>
        <location evidence="5">Cytoplasm</location>
    </subcellularLocation>
</comment>
<evidence type="ECO:0000256" key="5">
    <source>
        <dbReference type="HAMAP-Rule" id="MF_00014"/>
    </source>
</evidence>
<dbReference type="InterPro" id="IPR056792">
    <property type="entry name" value="PRC_RimM"/>
</dbReference>
<dbReference type="Pfam" id="PF01782">
    <property type="entry name" value="RimM"/>
    <property type="match status" value="1"/>
</dbReference>
<keyword evidence="1 5" id="KW-0963">Cytoplasm</keyword>
<dbReference type="InterPro" id="IPR011961">
    <property type="entry name" value="RimM"/>
</dbReference>
<gene>
    <name evidence="5 8" type="primary">rimM</name>
    <name evidence="8" type="ORF">QUV96_01665</name>
</gene>
<evidence type="ECO:0000256" key="4">
    <source>
        <dbReference type="ARBA" id="ARBA00023186"/>
    </source>
</evidence>
<dbReference type="RefSeq" id="WP_289606813.1">
    <property type="nucleotide sequence ID" value="NZ_JAUDCG010000005.1"/>
</dbReference>
<keyword evidence="4 5" id="KW-0143">Chaperone</keyword>
<evidence type="ECO:0000256" key="1">
    <source>
        <dbReference type="ARBA" id="ARBA00022490"/>
    </source>
</evidence>
<name>A0ABT7U9P9_9FIRM</name>
<dbReference type="Gene3D" id="2.40.30.60">
    <property type="entry name" value="RimM"/>
    <property type="match status" value="1"/>
</dbReference>
<comment type="subunit">
    <text evidence="5">Binds ribosomal protein uS19.</text>
</comment>
<organism evidence="8 9">
    <name type="scientific">Amedibacillus dolichus</name>
    <dbReference type="NCBI Taxonomy" id="31971"/>
    <lineage>
        <taxon>Bacteria</taxon>
        <taxon>Bacillati</taxon>
        <taxon>Bacillota</taxon>
        <taxon>Erysipelotrichia</taxon>
        <taxon>Erysipelotrichales</taxon>
        <taxon>Erysipelotrichaceae</taxon>
        <taxon>Amedibacillus</taxon>
    </lineage>
</organism>
<comment type="similarity">
    <text evidence="5">Belongs to the RimM family.</text>
</comment>
<dbReference type="SUPFAM" id="SSF50346">
    <property type="entry name" value="PRC-barrel domain"/>
    <property type="match status" value="1"/>
</dbReference>
<dbReference type="Proteomes" id="UP001529340">
    <property type="component" value="Unassembled WGS sequence"/>
</dbReference>
<dbReference type="Gene3D" id="2.30.30.240">
    <property type="entry name" value="PRC-barrel domain"/>
    <property type="match status" value="1"/>
</dbReference>
<dbReference type="InterPro" id="IPR009000">
    <property type="entry name" value="Transl_B-barrel_sf"/>
</dbReference>
<dbReference type="HAMAP" id="MF_00014">
    <property type="entry name" value="Ribosome_mat_RimM"/>
    <property type="match status" value="1"/>
</dbReference>
<dbReference type="InterPro" id="IPR036976">
    <property type="entry name" value="RimM_N_sf"/>
</dbReference>
<reference evidence="8 9" key="2">
    <citation type="submission" date="2023-06" db="EMBL/GenBank/DDBJ databases">
        <title>Identification and characterization of horizontal gene transfer across gut microbiota members of farm animals based on homology search.</title>
        <authorList>
            <person name="Schwarzerova J."/>
            <person name="Nykrynova M."/>
            <person name="Jureckova K."/>
            <person name="Cejkova D."/>
            <person name="Rychlik I."/>
        </authorList>
    </citation>
    <scope>NUCLEOTIDE SEQUENCE [LARGE SCALE GENOMIC DNA]</scope>
    <source>
        <strain evidence="8 9">ET39</strain>
    </source>
</reference>
<keyword evidence="9" id="KW-1185">Reference proteome</keyword>
<keyword evidence="2 5" id="KW-0690">Ribosome biogenesis</keyword>
<accession>A0ABT7U9P9</accession>
<dbReference type="PANTHER" id="PTHR33692">
    <property type="entry name" value="RIBOSOME MATURATION FACTOR RIMM"/>
    <property type="match status" value="1"/>
</dbReference>
<evidence type="ECO:0000259" key="7">
    <source>
        <dbReference type="Pfam" id="PF24986"/>
    </source>
</evidence>
<evidence type="ECO:0000256" key="3">
    <source>
        <dbReference type="ARBA" id="ARBA00022552"/>
    </source>
</evidence>
<dbReference type="PANTHER" id="PTHR33692:SF1">
    <property type="entry name" value="RIBOSOME MATURATION FACTOR RIMM"/>
    <property type="match status" value="1"/>
</dbReference>
<proteinExistence type="inferred from homology"/>
<dbReference type="InterPro" id="IPR011033">
    <property type="entry name" value="PRC_barrel-like_sf"/>
</dbReference>
<feature type="domain" description="Ribosome maturation factor RimM PRC barrel" evidence="7">
    <location>
        <begin position="98"/>
        <end position="164"/>
    </location>
</feature>
<sequence>METIKVGKIVNTRGLRGEVKIVPNTHFIHERFGEGALLYLGEERCEVRVLRSRMEKGLVFAVFEGREDINRVESFKGADVYADKSDPLLLAEDEVLYSDLMDCDVYTSEAVYVGRVVDVLETGAHAVLRVQRETDSVLIPFVHAIVASLDVDEKRIVIEEMEGLL</sequence>
<evidence type="ECO:0000259" key="6">
    <source>
        <dbReference type="Pfam" id="PF01782"/>
    </source>
</evidence>
<dbReference type="Pfam" id="PF24986">
    <property type="entry name" value="PRC_RimM"/>
    <property type="match status" value="1"/>
</dbReference>
<comment type="caution">
    <text evidence="8">The sequence shown here is derived from an EMBL/GenBank/DDBJ whole genome shotgun (WGS) entry which is preliminary data.</text>
</comment>
<evidence type="ECO:0000256" key="2">
    <source>
        <dbReference type="ARBA" id="ARBA00022517"/>
    </source>
</evidence>